<sequence>MKNRTHHNPQDTPFFPAWQQERCLSLFSLEHVHVIRVGEECPDALTAAVRSDRVSIMNFLLCPSERVVYNDSIPSPRKSQFFTVEVSTMKHLFNSEKPVTYEDTRTVFKDDGCLLFMFVLIQHRADINFVSKAGTTFFASGNF</sequence>
<proteinExistence type="predicted"/>
<keyword evidence="2" id="KW-1185">Reference proteome</keyword>
<reference evidence="1" key="1">
    <citation type="submission" date="2021-12" db="EMBL/GenBank/DDBJ databases">
        <authorList>
            <person name="King R."/>
        </authorList>
    </citation>
    <scope>NUCLEOTIDE SEQUENCE</scope>
</reference>
<organism evidence="1 2">
    <name type="scientific">Bemisia tabaci</name>
    <name type="common">Sweetpotato whitefly</name>
    <name type="synonym">Aleurodes tabaci</name>
    <dbReference type="NCBI Taxonomy" id="7038"/>
    <lineage>
        <taxon>Eukaryota</taxon>
        <taxon>Metazoa</taxon>
        <taxon>Ecdysozoa</taxon>
        <taxon>Arthropoda</taxon>
        <taxon>Hexapoda</taxon>
        <taxon>Insecta</taxon>
        <taxon>Pterygota</taxon>
        <taxon>Neoptera</taxon>
        <taxon>Paraneoptera</taxon>
        <taxon>Hemiptera</taxon>
        <taxon>Sternorrhyncha</taxon>
        <taxon>Aleyrodoidea</taxon>
        <taxon>Aleyrodidae</taxon>
        <taxon>Aleyrodinae</taxon>
        <taxon>Bemisia</taxon>
    </lineage>
</organism>
<dbReference type="AlphaFoldDB" id="A0A9P0AQ71"/>
<name>A0A9P0AQ71_BEMTA</name>
<dbReference type="EMBL" id="OU963870">
    <property type="protein sequence ID" value="CAH0395560.1"/>
    <property type="molecule type" value="Genomic_DNA"/>
</dbReference>
<dbReference type="Proteomes" id="UP001152759">
    <property type="component" value="Chromosome 9"/>
</dbReference>
<gene>
    <name evidence="1" type="ORF">BEMITA_LOCUS13730</name>
</gene>
<evidence type="ECO:0000313" key="2">
    <source>
        <dbReference type="Proteomes" id="UP001152759"/>
    </source>
</evidence>
<evidence type="ECO:0000313" key="1">
    <source>
        <dbReference type="EMBL" id="CAH0395560.1"/>
    </source>
</evidence>
<accession>A0A9P0AQ71</accession>
<protein>
    <submittedName>
        <fullName evidence="1">Uncharacterized protein</fullName>
    </submittedName>
</protein>